<accession>A0A5B0MQL7</accession>
<feature type="compositionally biased region" description="Polar residues" evidence="1">
    <location>
        <begin position="10"/>
        <end position="21"/>
    </location>
</feature>
<evidence type="ECO:0000256" key="2">
    <source>
        <dbReference type="SAM" id="Phobius"/>
    </source>
</evidence>
<name>A0A5B0MQL7_PUCGR</name>
<reference evidence="3 4" key="1">
    <citation type="submission" date="2019-05" db="EMBL/GenBank/DDBJ databases">
        <title>Emergence of the Ug99 lineage of the wheat stem rust pathogen through somatic hybridization.</title>
        <authorList>
            <person name="Li F."/>
            <person name="Upadhyaya N.M."/>
            <person name="Sperschneider J."/>
            <person name="Matny O."/>
            <person name="Nguyen-Phuc H."/>
            <person name="Mago R."/>
            <person name="Raley C."/>
            <person name="Miller M.E."/>
            <person name="Silverstein K.A.T."/>
            <person name="Henningsen E."/>
            <person name="Hirsch C.D."/>
            <person name="Visser B."/>
            <person name="Pretorius Z.A."/>
            <person name="Steffenson B.J."/>
            <person name="Schwessinger B."/>
            <person name="Dodds P.N."/>
            <person name="Figueroa M."/>
        </authorList>
    </citation>
    <scope>NUCLEOTIDE SEQUENCE [LARGE SCALE GENOMIC DNA]</scope>
    <source>
        <strain evidence="3">21-0</strain>
    </source>
</reference>
<keyword evidence="2" id="KW-0472">Membrane</keyword>
<dbReference type="Proteomes" id="UP000324748">
    <property type="component" value="Unassembled WGS sequence"/>
</dbReference>
<feature type="transmembrane region" description="Helical" evidence="2">
    <location>
        <begin position="296"/>
        <end position="321"/>
    </location>
</feature>
<feature type="transmembrane region" description="Helical" evidence="2">
    <location>
        <begin position="32"/>
        <end position="53"/>
    </location>
</feature>
<feature type="transmembrane region" description="Helical" evidence="2">
    <location>
        <begin position="116"/>
        <end position="142"/>
    </location>
</feature>
<dbReference type="AlphaFoldDB" id="A0A5B0MQL7"/>
<protein>
    <submittedName>
        <fullName evidence="3">Uncharacterized protein</fullName>
    </submittedName>
</protein>
<feature type="transmembrane region" description="Helical" evidence="2">
    <location>
        <begin position="259"/>
        <end position="284"/>
    </location>
</feature>
<comment type="caution">
    <text evidence="3">The sequence shown here is derived from an EMBL/GenBank/DDBJ whole genome shotgun (WGS) entry which is preliminary data.</text>
</comment>
<evidence type="ECO:0000313" key="4">
    <source>
        <dbReference type="Proteomes" id="UP000324748"/>
    </source>
</evidence>
<keyword evidence="2" id="KW-0812">Transmembrane</keyword>
<organism evidence="3 4">
    <name type="scientific">Puccinia graminis f. sp. tritici</name>
    <dbReference type="NCBI Taxonomy" id="56615"/>
    <lineage>
        <taxon>Eukaryota</taxon>
        <taxon>Fungi</taxon>
        <taxon>Dikarya</taxon>
        <taxon>Basidiomycota</taxon>
        <taxon>Pucciniomycotina</taxon>
        <taxon>Pucciniomycetes</taxon>
        <taxon>Pucciniales</taxon>
        <taxon>Pucciniaceae</taxon>
        <taxon>Puccinia</taxon>
    </lineage>
</organism>
<evidence type="ECO:0000256" key="1">
    <source>
        <dbReference type="SAM" id="MobiDB-lite"/>
    </source>
</evidence>
<evidence type="ECO:0000313" key="3">
    <source>
        <dbReference type="EMBL" id="KAA1078209.1"/>
    </source>
</evidence>
<keyword evidence="2" id="KW-1133">Transmembrane helix</keyword>
<sequence length="346" mass="39223">MPPSRYRLAQANQKSGSSYPPQSMKRPIPACLFNPLIITAHLMSLFGSLPWLFTAIRESYTVLSSYDRYQSSYASLLDPNSTPVIRLESQLQALLSVKNMVQSMEAIRRNLKNACIFMVIVAIIQMISLIWCSHRILGALYFQAKFLRKAASRQIDLEIQAAQVDFEWCGSSEPSKPTKISPASPAHSICGSVRSMPDKMIFVSHWKEYLPSLDRGNKVSARLWNSGPFQKTQEQIIGDGLKDMSFFYRKLRRYAINTFWHIVLAALVKLSYIILCILLILGAFDHLAILHFEVAIFQWVNITWNCGVGFILGIVSCVVVFTPTPTLPREPDVWEGEADITDEVRR</sequence>
<feature type="region of interest" description="Disordered" evidence="1">
    <location>
        <begin position="1"/>
        <end position="23"/>
    </location>
</feature>
<gene>
    <name evidence="3" type="ORF">PGT21_030664</name>
</gene>
<keyword evidence="4" id="KW-1185">Reference proteome</keyword>
<dbReference type="OrthoDB" id="2504055at2759"/>
<dbReference type="EMBL" id="VSWC01000144">
    <property type="protein sequence ID" value="KAA1078209.1"/>
    <property type="molecule type" value="Genomic_DNA"/>
</dbReference>
<proteinExistence type="predicted"/>